<evidence type="ECO:0000256" key="1">
    <source>
        <dbReference type="ARBA" id="ARBA00022723"/>
    </source>
</evidence>
<feature type="binding site" evidence="8">
    <location>
        <position position="224"/>
    </location>
    <ligand>
        <name>Zn(2+)</name>
        <dbReference type="ChEBI" id="CHEBI:29105"/>
        <label>1</label>
    </ligand>
</feature>
<dbReference type="GO" id="GO:0006260">
    <property type="term" value="P:DNA replication"/>
    <property type="evidence" value="ECO:0007669"/>
    <property type="project" value="UniProtKB-KW"/>
</dbReference>
<feature type="binding site" evidence="8">
    <location>
        <position position="213"/>
    </location>
    <ligand>
        <name>Zn(2+)</name>
        <dbReference type="ChEBI" id="CHEBI:29105"/>
        <label>2</label>
    </ligand>
</feature>
<feature type="repeat" description="CXXCXGXG motif" evidence="8">
    <location>
        <begin position="184"/>
        <end position="191"/>
    </location>
</feature>
<dbReference type="FunFam" id="2.60.260.20:FF:000005">
    <property type="entry name" value="Chaperone protein dnaJ 1, mitochondrial"/>
    <property type="match status" value="1"/>
</dbReference>
<keyword evidence="8" id="KW-0235">DNA replication</keyword>
<dbReference type="PANTHER" id="PTHR43096">
    <property type="entry name" value="DNAJ HOMOLOG 1, MITOCHONDRIAL-RELATED"/>
    <property type="match status" value="1"/>
</dbReference>
<feature type="repeat" description="CXXCXGXG motif" evidence="8">
    <location>
        <begin position="224"/>
        <end position="231"/>
    </location>
</feature>
<dbReference type="PROSITE" id="PS00636">
    <property type="entry name" value="DNAJ_1"/>
    <property type="match status" value="1"/>
</dbReference>
<keyword evidence="8" id="KW-0963">Cytoplasm</keyword>
<dbReference type="HAMAP" id="MF_01152">
    <property type="entry name" value="DnaJ"/>
    <property type="match status" value="1"/>
</dbReference>
<dbReference type="FunFam" id="2.10.230.10:FF:000002">
    <property type="entry name" value="Molecular chaperone DnaJ"/>
    <property type="match status" value="1"/>
</dbReference>
<comment type="subunit">
    <text evidence="8">Homodimer.</text>
</comment>
<dbReference type="InterPro" id="IPR001305">
    <property type="entry name" value="HSP_DnaJ_Cys-rich_dom"/>
</dbReference>
<evidence type="ECO:0000256" key="3">
    <source>
        <dbReference type="ARBA" id="ARBA00022771"/>
    </source>
</evidence>
<comment type="caution">
    <text evidence="12">The sequence shown here is derived from an EMBL/GenBank/DDBJ whole genome shotgun (WGS) entry which is preliminary data.</text>
</comment>
<feature type="binding site" evidence="8">
    <location>
        <position position="227"/>
    </location>
    <ligand>
        <name>Zn(2+)</name>
        <dbReference type="ChEBI" id="CHEBI:29105"/>
        <label>1</label>
    </ligand>
</feature>
<protein>
    <recommendedName>
        <fullName evidence="7 8">Chaperone protein DnaJ</fullName>
    </recommendedName>
</protein>
<dbReference type="InterPro" id="IPR008971">
    <property type="entry name" value="HSP40/DnaJ_pept-bd"/>
</dbReference>
<dbReference type="Gene3D" id="2.60.260.20">
    <property type="entry name" value="Urease metallochaperone UreE, N-terminal domain"/>
    <property type="match status" value="2"/>
</dbReference>
<dbReference type="CDD" id="cd10719">
    <property type="entry name" value="DnaJ_zf"/>
    <property type="match status" value="1"/>
</dbReference>
<dbReference type="InterPro" id="IPR018253">
    <property type="entry name" value="DnaJ_domain_CS"/>
</dbReference>
<dbReference type="GO" id="GO:0031072">
    <property type="term" value="F:heat shock protein binding"/>
    <property type="evidence" value="ECO:0007669"/>
    <property type="project" value="InterPro"/>
</dbReference>
<feature type="binding site" evidence="8">
    <location>
        <position position="210"/>
    </location>
    <ligand>
        <name>Zn(2+)</name>
        <dbReference type="ChEBI" id="CHEBI:29105"/>
        <label>2</label>
    </ligand>
</feature>
<evidence type="ECO:0000256" key="8">
    <source>
        <dbReference type="HAMAP-Rule" id="MF_01152"/>
    </source>
</evidence>
<dbReference type="SUPFAM" id="SSF46565">
    <property type="entry name" value="Chaperone J-domain"/>
    <property type="match status" value="1"/>
</dbReference>
<dbReference type="EMBL" id="LBZW01000017">
    <property type="protein sequence ID" value="KKR79075.1"/>
    <property type="molecule type" value="Genomic_DNA"/>
</dbReference>
<comment type="subcellular location">
    <subcellularLocation>
        <location evidence="8">Cytoplasm</location>
    </subcellularLocation>
</comment>
<dbReference type="SUPFAM" id="SSF49493">
    <property type="entry name" value="HSP40/DnaJ peptide-binding domain"/>
    <property type="match status" value="2"/>
</dbReference>
<dbReference type="InterPro" id="IPR036869">
    <property type="entry name" value="J_dom_sf"/>
</dbReference>
<dbReference type="InterPro" id="IPR036410">
    <property type="entry name" value="HSP_DnaJ_Cys-rich_dom_sf"/>
</dbReference>
<evidence type="ECO:0000313" key="13">
    <source>
        <dbReference type="Proteomes" id="UP000034749"/>
    </source>
</evidence>
<dbReference type="Pfam" id="PF01556">
    <property type="entry name" value="DnaJ_C"/>
    <property type="match status" value="1"/>
</dbReference>
<comment type="function">
    <text evidence="8">Participates actively in the response to hyperosmotic and heat shock by preventing the aggregation of stress-denatured proteins and by disaggregating proteins, also in an autonomous, DnaK-independent fashion. Unfolded proteins bind initially to DnaJ; upon interaction with the DnaJ-bound protein, DnaK hydrolyzes its bound ATP, resulting in the formation of a stable complex. GrpE releases ADP from DnaK; ATP binding to DnaK triggers the release of the substrate protein, thus completing the reaction cycle. Several rounds of ATP-dependent interactions between DnaJ, DnaK and GrpE are required for fully efficient folding. Also involved, together with DnaK and GrpE, in the DNA replication of plasmids through activation of initiation proteins.</text>
</comment>
<accession>A0A0G0W4C0</accession>
<sequence length="373" mass="40871">MAKDYYETLGVNKGASKEDIKKAFYKMAHKYHPDKKEGDEKKFKEVNEAYQTLSDEQKRAQYDQFGSNYTNMGGGYGHQHQGQGGFGGAGFEGFDFSNFSQGFQNGGMEFDLNDIFSDFFGGAMGGQSGGRQQVRRGRDISTEIQISFSDAVFGINRKVLITKTSTCNTCTGTGAKAGTKMEKCKHCNGQGKIHEAKRTILGTISSTKLCEMCLGAGEVPKEICDICKGKGVLRREQEASIDIPAGIRDGEMIRMTGYGEAISKGTTGDLYIKINVAPHPVFKRDGNDLVMDLNLKLSDALLGTKYPIKTLDGDIEVSIPEGVGIDEILRVKGKGVPMKGKRGDLLIKLNIKLPNKLSRKSRELIEELKKEGI</sequence>
<dbReference type="Gene3D" id="2.10.230.10">
    <property type="entry name" value="Heat shock protein DnaJ, cysteine-rich domain"/>
    <property type="match status" value="1"/>
</dbReference>
<comment type="cofactor">
    <cofactor evidence="8">
        <name>Zn(2+)</name>
        <dbReference type="ChEBI" id="CHEBI:29105"/>
    </cofactor>
    <text evidence="8">Binds 2 Zn(2+) ions per monomer.</text>
</comment>
<dbReference type="PROSITE" id="PS51188">
    <property type="entry name" value="ZF_CR"/>
    <property type="match status" value="1"/>
</dbReference>
<comment type="domain">
    <text evidence="8">The J domain is necessary and sufficient to stimulate DnaK ATPase activity. Zinc center 1 plays an important role in the autonomous, DnaK-independent chaperone activity of DnaJ. Zinc center 2 is essential for interaction with DnaK and for DnaJ activity.</text>
</comment>
<dbReference type="Proteomes" id="UP000034749">
    <property type="component" value="Unassembled WGS sequence"/>
</dbReference>
<name>A0A0G0W4C0_9BACT</name>
<dbReference type="Pfam" id="PF00684">
    <property type="entry name" value="DnaJ_CXXCXGXG"/>
    <property type="match status" value="1"/>
</dbReference>
<feature type="zinc finger region" description="CR-type" evidence="9">
    <location>
        <begin position="154"/>
        <end position="236"/>
    </location>
</feature>
<dbReference type="PROSITE" id="PS50076">
    <property type="entry name" value="DNAJ_2"/>
    <property type="match status" value="1"/>
</dbReference>
<evidence type="ECO:0000256" key="4">
    <source>
        <dbReference type="ARBA" id="ARBA00022833"/>
    </source>
</evidence>
<keyword evidence="8" id="KW-0346">Stress response</keyword>
<evidence type="ECO:0000259" key="11">
    <source>
        <dbReference type="PROSITE" id="PS51188"/>
    </source>
</evidence>
<dbReference type="CDD" id="cd06257">
    <property type="entry name" value="DnaJ"/>
    <property type="match status" value="1"/>
</dbReference>
<dbReference type="PRINTS" id="PR00625">
    <property type="entry name" value="JDOMAIN"/>
</dbReference>
<dbReference type="InterPro" id="IPR002939">
    <property type="entry name" value="DnaJ_C"/>
</dbReference>
<feature type="binding site" evidence="8">
    <location>
        <position position="167"/>
    </location>
    <ligand>
        <name>Zn(2+)</name>
        <dbReference type="ChEBI" id="CHEBI:29105"/>
        <label>1</label>
    </ligand>
</feature>
<dbReference type="CDD" id="cd10747">
    <property type="entry name" value="DnaJ_C"/>
    <property type="match status" value="1"/>
</dbReference>
<evidence type="ECO:0000256" key="9">
    <source>
        <dbReference type="PROSITE-ProRule" id="PRU00546"/>
    </source>
</evidence>
<feature type="binding site" evidence="8">
    <location>
        <position position="170"/>
    </location>
    <ligand>
        <name>Zn(2+)</name>
        <dbReference type="ChEBI" id="CHEBI:29105"/>
        <label>1</label>
    </ligand>
</feature>
<evidence type="ECO:0000256" key="2">
    <source>
        <dbReference type="ARBA" id="ARBA00022737"/>
    </source>
</evidence>
<evidence type="ECO:0000259" key="10">
    <source>
        <dbReference type="PROSITE" id="PS50076"/>
    </source>
</evidence>
<dbReference type="GO" id="GO:0008270">
    <property type="term" value="F:zinc ion binding"/>
    <property type="evidence" value="ECO:0007669"/>
    <property type="project" value="UniProtKB-UniRule"/>
</dbReference>
<feature type="repeat" description="CXXCXGXG motif" evidence="8">
    <location>
        <begin position="167"/>
        <end position="174"/>
    </location>
</feature>
<reference evidence="12 13" key="1">
    <citation type="journal article" date="2015" name="Nature">
        <title>rRNA introns, odd ribosomes, and small enigmatic genomes across a large radiation of phyla.</title>
        <authorList>
            <person name="Brown C.T."/>
            <person name="Hug L.A."/>
            <person name="Thomas B.C."/>
            <person name="Sharon I."/>
            <person name="Castelle C.J."/>
            <person name="Singh A."/>
            <person name="Wilkins M.J."/>
            <person name="Williams K.H."/>
            <person name="Banfield J.F."/>
        </authorList>
    </citation>
    <scope>NUCLEOTIDE SEQUENCE [LARGE SCALE GENOMIC DNA]</scope>
</reference>
<dbReference type="Pfam" id="PF00226">
    <property type="entry name" value="DnaJ"/>
    <property type="match status" value="1"/>
</dbReference>
<dbReference type="GO" id="GO:0042026">
    <property type="term" value="P:protein refolding"/>
    <property type="evidence" value="ECO:0007669"/>
    <property type="project" value="TreeGrafter"/>
</dbReference>
<dbReference type="AlphaFoldDB" id="A0A0G0W4C0"/>
<gene>
    <name evidence="8" type="primary">dnaJ</name>
    <name evidence="12" type="ORF">UU24_C0017G0011</name>
</gene>
<keyword evidence="4 8" id="KW-0862">Zinc</keyword>
<dbReference type="PANTHER" id="PTHR43096:SF52">
    <property type="entry name" value="DNAJ HOMOLOG 1, MITOCHONDRIAL-RELATED"/>
    <property type="match status" value="1"/>
</dbReference>
<dbReference type="GO" id="GO:0009408">
    <property type="term" value="P:response to heat"/>
    <property type="evidence" value="ECO:0007669"/>
    <property type="project" value="InterPro"/>
</dbReference>
<dbReference type="SUPFAM" id="SSF57938">
    <property type="entry name" value="DnaJ/Hsp40 cysteine-rich domain"/>
    <property type="match status" value="1"/>
</dbReference>
<dbReference type="SMART" id="SM00271">
    <property type="entry name" value="DnaJ"/>
    <property type="match status" value="1"/>
</dbReference>
<proteinExistence type="inferred from homology"/>
<evidence type="ECO:0000256" key="5">
    <source>
        <dbReference type="ARBA" id="ARBA00023186"/>
    </source>
</evidence>
<dbReference type="GO" id="GO:0005737">
    <property type="term" value="C:cytoplasm"/>
    <property type="evidence" value="ECO:0007669"/>
    <property type="project" value="UniProtKB-SubCell"/>
</dbReference>
<evidence type="ECO:0000313" key="12">
    <source>
        <dbReference type="EMBL" id="KKR79075.1"/>
    </source>
</evidence>
<dbReference type="Gene3D" id="1.10.287.110">
    <property type="entry name" value="DnaJ domain"/>
    <property type="match status" value="1"/>
</dbReference>
<evidence type="ECO:0000256" key="7">
    <source>
        <dbReference type="ARBA" id="ARBA00067609"/>
    </source>
</evidence>
<evidence type="ECO:0000256" key="6">
    <source>
        <dbReference type="ARBA" id="ARBA00061004"/>
    </source>
</evidence>
<keyword evidence="2 8" id="KW-0677">Repeat</keyword>
<dbReference type="NCBIfam" id="TIGR02349">
    <property type="entry name" value="DnaJ_bact"/>
    <property type="match status" value="1"/>
</dbReference>
<dbReference type="InterPro" id="IPR001623">
    <property type="entry name" value="DnaJ_domain"/>
</dbReference>
<feature type="binding site" evidence="8">
    <location>
        <position position="184"/>
    </location>
    <ligand>
        <name>Zn(2+)</name>
        <dbReference type="ChEBI" id="CHEBI:29105"/>
        <label>2</label>
    </ligand>
</feature>
<feature type="binding site" evidence="8">
    <location>
        <position position="187"/>
    </location>
    <ligand>
        <name>Zn(2+)</name>
        <dbReference type="ChEBI" id="CHEBI:29105"/>
        <label>2</label>
    </ligand>
</feature>
<dbReference type="InterPro" id="IPR012724">
    <property type="entry name" value="DnaJ"/>
</dbReference>
<comment type="similarity">
    <text evidence="6 8">Belongs to the DnaJ family.</text>
</comment>
<organism evidence="12 13">
    <name type="scientific">Candidatus Nomurabacteria bacterium GW2011_GWA2_40_9</name>
    <dbReference type="NCBI Taxonomy" id="1618734"/>
    <lineage>
        <taxon>Bacteria</taxon>
        <taxon>Candidatus Nomuraibacteriota</taxon>
    </lineage>
</organism>
<feature type="domain" description="J" evidence="10">
    <location>
        <begin position="4"/>
        <end position="66"/>
    </location>
</feature>
<feature type="repeat" description="CXXCXGXG motif" evidence="8">
    <location>
        <begin position="210"/>
        <end position="217"/>
    </location>
</feature>
<keyword evidence="5 8" id="KW-0143">Chaperone</keyword>
<dbReference type="PATRIC" id="fig|1618734.3.peg.443"/>
<dbReference type="GO" id="GO:0005524">
    <property type="term" value="F:ATP binding"/>
    <property type="evidence" value="ECO:0007669"/>
    <property type="project" value="InterPro"/>
</dbReference>
<dbReference type="GO" id="GO:0051082">
    <property type="term" value="F:unfolded protein binding"/>
    <property type="evidence" value="ECO:0007669"/>
    <property type="project" value="UniProtKB-UniRule"/>
</dbReference>
<keyword evidence="1 8" id="KW-0479">Metal-binding</keyword>
<feature type="domain" description="CR-type" evidence="11">
    <location>
        <begin position="154"/>
        <end position="236"/>
    </location>
</feature>
<keyword evidence="3 8" id="KW-0863">Zinc-finger</keyword>